<dbReference type="EMBL" id="JQBA01000060">
    <property type="protein sequence ID" value="KRN43553.1"/>
    <property type="molecule type" value="Genomic_DNA"/>
</dbReference>
<protein>
    <submittedName>
        <fullName evidence="2">Uncharacterized protein</fullName>
    </submittedName>
</protein>
<reference evidence="2 3" key="1">
    <citation type="journal article" date="2015" name="Genome Announc.">
        <title>Expanding the biotechnology potential of lactobacilli through comparative genomics of 213 strains and associated genera.</title>
        <authorList>
            <person name="Sun Z."/>
            <person name="Harris H.M."/>
            <person name="McCann A."/>
            <person name="Guo C."/>
            <person name="Argimon S."/>
            <person name="Zhang W."/>
            <person name="Yang X."/>
            <person name="Jeffery I.B."/>
            <person name="Cooney J.C."/>
            <person name="Kagawa T.F."/>
            <person name="Liu W."/>
            <person name="Song Y."/>
            <person name="Salvetti E."/>
            <person name="Wrobel A."/>
            <person name="Rasinkangas P."/>
            <person name="Parkhill J."/>
            <person name="Rea M.C."/>
            <person name="O'Sullivan O."/>
            <person name="Ritari J."/>
            <person name="Douillard F.P."/>
            <person name="Paul Ross R."/>
            <person name="Yang R."/>
            <person name="Briner A.E."/>
            <person name="Felis G.E."/>
            <person name="de Vos W.M."/>
            <person name="Barrangou R."/>
            <person name="Klaenhammer T.R."/>
            <person name="Caufield P.W."/>
            <person name="Cui Y."/>
            <person name="Zhang H."/>
            <person name="O'Toole P.W."/>
        </authorList>
    </citation>
    <scope>NUCLEOTIDE SEQUENCE [LARGE SCALE GENOMIC DNA]</scope>
    <source>
        <strain evidence="2 3">DSM 14792</strain>
    </source>
</reference>
<sequence>MNEAKAGTTVTGDTSITPATIQNNQPVSNDLLSHDQLVDLQLIKELFAKADNTISDALENPTELTLIKSRHLIVDFEEQYDDLKHKLKEADSYNDLMQGYMGMLKRHILWAREALSYIKVIDSKAESSPTAKESVPRSDDELTTDEVHNDSEAQDANYLAKQDYVARRRLSGAELVSRTGQPAAYLKEAIVRKLGLKNGSIVEGHFKNGGFIIDRVKGVDPNHEDEDPTEVFTMGIVEVTSNGELIVEKNIAGETLMYGNQPYTYKINTSAIPNNLKFGVGDIVDLAWYRHDWSDNNDGIKIRWTYQTNQPFSTQTVEQKKLEAKPEVNKSEAKQEKTNSSNDEATEAAFNLQGKTVAVMIGNKQNHIVFERVVLQHGGKPKTIDAFIPNKGKLKQKLKGVDYVVLVISYGRLQ</sequence>
<evidence type="ECO:0000313" key="3">
    <source>
        <dbReference type="Proteomes" id="UP000051639"/>
    </source>
</evidence>
<evidence type="ECO:0000313" key="2">
    <source>
        <dbReference type="EMBL" id="KRN43553.1"/>
    </source>
</evidence>
<keyword evidence="3" id="KW-1185">Reference proteome</keyword>
<feature type="region of interest" description="Disordered" evidence="1">
    <location>
        <begin position="1"/>
        <end position="27"/>
    </location>
</feature>
<feature type="region of interest" description="Disordered" evidence="1">
    <location>
        <begin position="316"/>
        <end position="346"/>
    </location>
</feature>
<feature type="region of interest" description="Disordered" evidence="1">
    <location>
        <begin position="128"/>
        <end position="154"/>
    </location>
</feature>
<feature type="compositionally biased region" description="Basic and acidic residues" evidence="1">
    <location>
        <begin position="134"/>
        <end position="151"/>
    </location>
</feature>
<dbReference type="RefSeq" id="WP_056994944.1">
    <property type="nucleotide sequence ID" value="NZ_JQBA01000060.1"/>
</dbReference>
<proteinExistence type="predicted"/>
<dbReference type="Proteomes" id="UP000051639">
    <property type="component" value="Unassembled WGS sequence"/>
</dbReference>
<evidence type="ECO:0000256" key="1">
    <source>
        <dbReference type="SAM" id="MobiDB-lite"/>
    </source>
</evidence>
<organism evidence="2 3">
    <name type="scientific">Limosilactobacillus ingluviei</name>
    <dbReference type="NCBI Taxonomy" id="148604"/>
    <lineage>
        <taxon>Bacteria</taxon>
        <taxon>Bacillati</taxon>
        <taxon>Bacillota</taxon>
        <taxon>Bacilli</taxon>
        <taxon>Lactobacillales</taxon>
        <taxon>Lactobacillaceae</taxon>
        <taxon>Limosilactobacillus</taxon>
    </lineage>
</organism>
<feature type="compositionally biased region" description="Basic and acidic residues" evidence="1">
    <location>
        <begin position="318"/>
        <end position="337"/>
    </location>
</feature>
<comment type="caution">
    <text evidence="2">The sequence shown here is derived from an EMBL/GenBank/DDBJ whole genome shotgun (WGS) entry which is preliminary data.</text>
</comment>
<gene>
    <name evidence="2" type="ORF">IV41_GL001773</name>
</gene>
<dbReference type="OrthoDB" id="2317362at2"/>
<accession>A0A0R2GRU0</accession>
<dbReference type="PATRIC" id="fig|148604.4.peg.1829"/>
<name>A0A0R2GRU0_9LACO</name>
<feature type="compositionally biased region" description="Polar residues" evidence="1">
    <location>
        <begin position="8"/>
        <end position="27"/>
    </location>
</feature>
<dbReference type="AlphaFoldDB" id="A0A0R2GRU0"/>